<feature type="modified residue" description="N6-(pyridoxal phosphate)lysine" evidence="2">
    <location>
        <position position="201"/>
    </location>
</feature>
<proteinExistence type="inferred from homology"/>
<dbReference type="PIRSF" id="PIRSF000390">
    <property type="entry name" value="PLP_StrS"/>
    <property type="match status" value="1"/>
</dbReference>
<dbReference type="InterPro" id="IPR015421">
    <property type="entry name" value="PyrdxlP-dep_Trfase_major"/>
</dbReference>
<comment type="caution">
    <text evidence="4">The sequence shown here is derived from an EMBL/GenBank/DDBJ whole genome shotgun (WGS) entry which is preliminary data.</text>
</comment>
<evidence type="ECO:0000313" key="5">
    <source>
        <dbReference type="Proteomes" id="UP000287247"/>
    </source>
</evidence>
<gene>
    <name evidence="4" type="ORF">AsFPU1_2113</name>
</gene>
<sequence length="387" mass="42675">MSLSDQSKHMAQQPIKPFYFDITDEEIDYFALESKKILKSGRLILGENTAEFEKDFAQYVGTKHAIAVNTGSSGLEIILRLKKAEKTTVLVPTNTNFATVAAVLRVGGQVKYLDMDESTFAPSLDMVKEAVEKGANPAISGLLWVHIGGVISAEFPQIVEYCHENGLFVLEDTAHAHGSQINGVQAGNLGDGAAFSFFPTKIMTTFEGGMITLNDDEEDYIARSLRNQGKRGMDFGGLHTDFGNSTRMTEIHAVLGRIQLAKLSEMIEKRQRCYELITAPLREAGIKFVSTDHMDSASQYKLMVLLPEGKNPQEIKNALAAEDIFLGGTVYEIPCHLQPVFQDMCPVSSLPRAEYWCPNHICPPLTSGMKEEDAKIVAEALVRHLSL</sequence>
<dbReference type="InterPro" id="IPR015422">
    <property type="entry name" value="PyrdxlP-dep_Trfase_small"/>
</dbReference>
<protein>
    <submittedName>
        <fullName evidence="4">DegT/DnrJ/EryC1/StrS aminotransferase</fullName>
    </submittedName>
</protein>
<keyword evidence="4" id="KW-0032">Aminotransferase</keyword>
<dbReference type="PANTHER" id="PTHR30244">
    <property type="entry name" value="TRANSAMINASE"/>
    <property type="match status" value="1"/>
</dbReference>
<evidence type="ECO:0000256" key="3">
    <source>
        <dbReference type="RuleBase" id="RU004508"/>
    </source>
</evidence>
<dbReference type="SUPFAM" id="SSF53383">
    <property type="entry name" value="PLP-dependent transferases"/>
    <property type="match status" value="1"/>
</dbReference>
<keyword evidence="2 3" id="KW-0663">Pyridoxal phosphate</keyword>
<dbReference type="GO" id="GO:0008483">
    <property type="term" value="F:transaminase activity"/>
    <property type="evidence" value="ECO:0007669"/>
    <property type="project" value="UniProtKB-KW"/>
</dbReference>
<evidence type="ECO:0000313" key="4">
    <source>
        <dbReference type="EMBL" id="GBF80709.1"/>
    </source>
</evidence>
<feature type="active site" description="Proton acceptor" evidence="1">
    <location>
        <position position="201"/>
    </location>
</feature>
<dbReference type="Gene3D" id="3.40.640.10">
    <property type="entry name" value="Type I PLP-dependent aspartate aminotransferase-like (Major domain)"/>
    <property type="match status" value="1"/>
</dbReference>
<dbReference type="GO" id="GO:0030170">
    <property type="term" value="F:pyridoxal phosphate binding"/>
    <property type="evidence" value="ECO:0007669"/>
    <property type="project" value="TreeGrafter"/>
</dbReference>
<dbReference type="CDD" id="cd00616">
    <property type="entry name" value="AHBA_syn"/>
    <property type="match status" value="1"/>
</dbReference>
<dbReference type="GO" id="GO:0000271">
    <property type="term" value="P:polysaccharide biosynthetic process"/>
    <property type="evidence" value="ECO:0007669"/>
    <property type="project" value="TreeGrafter"/>
</dbReference>
<dbReference type="InterPro" id="IPR000653">
    <property type="entry name" value="DegT/StrS_aminotransferase"/>
</dbReference>
<organism evidence="4 5">
    <name type="scientific">Aphanothece sacrum FPU1</name>
    <dbReference type="NCBI Taxonomy" id="1920663"/>
    <lineage>
        <taxon>Bacteria</taxon>
        <taxon>Bacillati</taxon>
        <taxon>Cyanobacteriota</taxon>
        <taxon>Cyanophyceae</taxon>
        <taxon>Oscillatoriophycideae</taxon>
        <taxon>Chroococcales</taxon>
        <taxon>Aphanothecaceae</taxon>
        <taxon>Aphanothece</taxon>
    </lineage>
</organism>
<evidence type="ECO:0000256" key="1">
    <source>
        <dbReference type="PIRSR" id="PIRSR000390-1"/>
    </source>
</evidence>
<dbReference type="PANTHER" id="PTHR30244:SF34">
    <property type="entry name" value="DTDP-4-AMINO-4,6-DIDEOXYGALACTOSE TRANSAMINASE"/>
    <property type="match status" value="1"/>
</dbReference>
<evidence type="ECO:0000256" key="2">
    <source>
        <dbReference type="PIRSR" id="PIRSR000390-2"/>
    </source>
</evidence>
<dbReference type="InterPro" id="IPR015424">
    <property type="entry name" value="PyrdxlP-dep_Trfase"/>
</dbReference>
<dbReference type="Pfam" id="PF01041">
    <property type="entry name" value="DegT_DnrJ_EryC1"/>
    <property type="match status" value="1"/>
</dbReference>
<comment type="similarity">
    <text evidence="3">Belongs to the DegT/DnrJ/EryC1 family.</text>
</comment>
<keyword evidence="4" id="KW-0808">Transferase</keyword>
<dbReference type="Gene3D" id="3.90.1150.10">
    <property type="entry name" value="Aspartate Aminotransferase, domain 1"/>
    <property type="match status" value="1"/>
</dbReference>
<reference evidence="5" key="1">
    <citation type="submission" date="2017-05" db="EMBL/GenBank/DDBJ databases">
        <title>Physiological properties and genetic analysis related to exopolysaccharide production of fresh-water unicellular cyanobacterium Aphanothece sacrum, Suizenji Nori, that has been cultured as a food source in Japan.</title>
        <authorList>
            <person name="Kanesaki Y."/>
            <person name="Yoshikawa S."/>
            <person name="Ohki K."/>
        </authorList>
    </citation>
    <scope>NUCLEOTIDE SEQUENCE [LARGE SCALE GENOMIC DNA]</scope>
    <source>
        <strain evidence="5">FPU1</strain>
    </source>
</reference>
<dbReference type="Proteomes" id="UP000287247">
    <property type="component" value="Unassembled WGS sequence"/>
</dbReference>
<dbReference type="EMBL" id="BDQK01000013">
    <property type="protein sequence ID" value="GBF80709.1"/>
    <property type="molecule type" value="Genomic_DNA"/>
</dbReference>
<keyword evidence="5" id="KW-1185">Reference proteome</keyword>
<accession>A0A401IHK2</accession>
<dbReference type="AlphaFoldDB" id="A0A401IHK2"/>
<name>A0A401IHK2_APHSA</name>